<keyword evidence="2" id="KW-0067">ATP-binding</keyword>
<comment type="caution">
    <text evidence="2">The sequence shown here is derived from an EMBL/GenBank/DDBJ whole genome shotgun (WGS) entry which is preliminary data.</text>
</comment>
<accession>A0A0F1BEN7</accession>
<protein>
    <submittedName>
        <fullName evidence="2">ATP-binding protein</fullName>
    </submittedName>
</protein>
<evidence type="ECO:0000313" key="3">
    <source>
        <dbReference type="Proteomes" id="UP000033352"/>
    </source>
</evidence>
<dbReference type="RefSeq" id="WP_045284471.1">
    <property type="nucleotide sequence ID" value="NZ_JZYX01000002.1"/>
</dbReference>
<reference evidence="2 3" key="1">
    <citation type="submission" date="2015-03" db="EMBL/GenBank/DDBJ databases">
        <authorList>
            <person name="McCorrison J."/>
            <person name="Sanka R."/>
            <person name="Adams M."/>
            <person name="Brinkac L."/>
            <person name="Nierman W."/>
            <person name="Sutton G."/>
            <person name="Nelson K."/>
            <person name="Kiedrowski L."/>
            <person name="Guerrero D."/>
            <person name="Bonomo R."/>
        </authorList>
    </citation>
    <scope>NUCLEOTIDE SEQUENCE [LARGE SCALE GENOMIC DNA]</scope>
    <source>
        <strain evidence="2 3">35699</strain>
    </source>
</reference>
<dbReference type="OrthoDB" id="9815944at2"/>
<name>A0A0F1BEN7_9ENTR</name>
<dbReference type="GO" id="GO:0005524">
    <property type="term" value="F:ATP binding"/>
    <property type="evidence" value="ECO:0007669"/>
    <property type="project" value="UniProtKB-KW"/>
</dbReference>
<evidence type="ECO:0000259" key="1">
    <source>
        <dbReference type="Pfam" id="PF13476"/>
    </source>
</evidence>
<keyword evidence="2" id="KW-0547">Nucleotide-binding</keyword>
<feature type="domain" description="Rad50/SbcC-type AAA" evidence="1">
    <location>
        <begin position="6"/>
        <end position="202"/>
    </location>
</feature>
<dbReference type="GO" id="GO:0000731">
    <property type="term" value="P:DNA synthesis involved in DNA repair"/>
    <property type="evidence" value="ECO:0007669"/>
    <property type="project" value="TreeGrafter"/>
</dbReference>
<dbReference type="GO" id="GO:0016887">
    <property type="term" value="F:ATP hydrolysis activity"/>
    <property type="evidence" value="ECO:0007669"/>
    <property type="project" value="InterPro"/>
</dbReference>
<dbReference type="Gene3D" id="3.40.50.300">
    <property type="entry name" value="P-loop containing nucleotide triphosphate hydrolases"/>
    <property type="match status" value="1"/>
</dbReference>
<proteinExistence type="predicted"/>
<dbReference type="InterPro" id="IPR027417">
    <property type="entry name" value="P-loop_NTPase"/>
</dbReference>
<dbReference type="Proteomes" id="UP000033352">
    <property type="component" value="Unassembled WGS sequence"/>
</dbReference>
<dbReference type="AlphaFoldDB" id="A0A0F1BEN7"/>
<dbReference type="GO" id="GO:0006302">
    <property type="term" value="P:double-strand break repair"/>
    <property type="evidence" value="ECO:0007669"/>
    <property type="project" value="InterPro"/>
</dbReference>
<evidence type="ECO:0000313" key="2">
    <source>
        <dbReference type="EMBL" id="KJN32672.1"/>
    </source>
</evidence>
<dbReference type="EMBL" id="JZYX01000002">
    <property type="protein sequence ID" value="KJN32672.1"/>
    <property type="molecule type" value="Genomic_DNA"/>
</dbReference>
<dbReference type="Pfam" id="PF13476">
    <property type="entry name" value="AAA_23"/>
    <property type="match status" value="1"/>
</dbReference>
<dbReference type="PATRIC" id="fig|1619248.3.peg.1395"/>
<gene>
    <name evidence="2" type="ORF">SS37_01315</name>
</gene>
<dbReference type="PANTHER" id="PTHR32182:SF23">
    <property type="entry name" value="ATP BINDING PROTEIN"/>
    <property type="match status" value="1"/>
</dbReference>
<dbReference type="SUPFAM" id="SSF52540">
    <property type="entry name" value="P-loop containing nucleoside triphosphate hydrolases"/>
    <property type="match status" value="1"/>
</dbReference>
<dbReference type="PANTHER" id="PTHR32182">
    <property type="entry name" value="DNA REPLICATION AND REPAIR PROTEIN RECF"/>
    <property type="match status" value="1"/>
</dbReference>
<sequence>MKIEQVSLKNFRCFEQLDVTFHPQLTVLTAPNGAGKTTILDAVRIALWPFVKGFDLGSQTGKSATIQIEDVRLERREQEMEPILPCQITAQATGIPIREKQPHLFEWQQVREQVKPRTQSKGDRSTQVLTRLAKNYQSVIYKGQQAEADTIELPLIVYLGTGRLWYQGRYTSEAEDKKLDVSVFSRLWGYQNCLTATSSYKQFESWYGWVFRSYRELQIGQLENQIKPQDQSSLAYFSAAIEVVQHAINTLTSSLTGWHDLQYRASMGQQLVMEHSQHGYMPLAMLSDGLRNMVATVSDIAFRCIKLNPHLKDEAAQKTAGIVLIDEVDMFLHPAWQQQVLGALQEAFPLLQFIVTTHSPQVLTTVAKENIRQLGSDEHGAYARIPPFSPLAHENSDALAKVMETHSQPSLPLQETISEYELLVRSGEETSERATTLLATLEQAGYQFHESDLATWRFLAQRKLAAKGS</sequence>
<dbReference type="InterPro" id="IPR038729">
    <property type="entry name" value="Rad50/SbcC_AAA"/>
</dbReference>
<organism evidence="2 3">
    <name type="scientific">Enterobacter sichuanensis</name>
    <dbReference type="NCBI Taxonomy" id="2071710"/>
    <lineage>
        <taxon>Bacteria</taxon>
        <taxon>Pseudomonadati</taxon>
        <taxon>Pseudomonadota</taxon>
        <taxon>Gammaproteobacteria</taxon>
        <taxon>Enterobacterales</taxon>
        <taxon>Enterobacteriaceae</taxon>
        <taxon>Enterobacter</taxon>
        <taxon>Enterobacter cloacae complex</taxon>
    </lineage>
</organism>